<evidence type="ECO:0000313" key="2">
    <source>
        <dbReference type="EMBL" id="PIC51789.1"/>
    </source>
</evidence>
<name>A0A2G5VJ19_9PELO</name>
<keyword evidence="3" id="KW-1185">Reference proteome</keyword>
<dbReference type="EMBL" id="PDUG01000001">
    <property type="protein sequence ID" value="PIC51789.1"/>
    <property type="molecule type" value="Genomic_DNA"/>
</dbReference>
<sequence>MPKRPASFYDGLVNTIKFPPWTSNSPAKKGVNVAKRVEDETMRMGRQTIRRSDHIEYTDYEDEQEEEGPIRRSVHPQLQRSVHPQPPQRWIRSPTASTSSRGVAAQRVPQPTPMSRVLYRGYRVLTDQVALHRNEIDYITRIDETAPMLSNVSTLFSFHLKNFPDNLLNCINESVIDIGKCGLVILKYKQSDRFDEHIYNVLQFLRSVGNKYKFQESAKSLSAFELHTLSDGTCLGNLSSQVFQYGQIFYIKILQLRQSRSRTRSTSVKVPKPPASLSASPTFVHVTRVFNGKYPFKVRNLLVVRNLSVRCI</sequence>
<protein>
    <submittedName>
        <fullName evidence="2">Uncharacterized protein</fullName>
    </submittedName>
</protein>
<proteinExistence type="predicted"/>
<comment type="caution">
    <text evidence="2">The sequence shown here is derived from an EMBL/GenBank/DDBJ whole genome shotgun (WGS) entry which is preliminary data.</text>
</comment>
<accession>A0A2G5VJ19</accession>
<evidence type="ECO:0000313" key="3">
    <source>
        <dbReference type="Proteomes" id="UP000230233"/>
    </source>
</evidence>
<dbReference type="OrthoDB" id="5898816at2759"/>
<dbReference type="AlphaFoldDB" id="A0A2G5VJ19"/>
<feature type="compositionally biased region" description="Acidic residues" evidence="1">
    <location>
        <begin position="58"/>
        <end position="67"/>
    </location>
</feature>
<reference evidence="3" key="1">
    <citation type="submission" date="2017-10" db="EMBL/GenBank/DDBJ databases">
        <title>Rapid genome shrinkage in a self-fertile nematode reveals novel sperm competition proteins.</title>
        <authorList>
            <person name="Yin D."/>
            <person name="Schwarz E.M."/>
            <person name="Thomas C.G."/>
            <person name="Felde R.L."/>
            <person name="Korf I.F."/>
            <person name="Cutter A.D."/>
            <person name="Schartner C.M."/>
            <person name="Ralston E.J."/>
            <person name="Meyer B.J."/>
            <person name="Haag E.S."/>
        </authorList>
    </citation>
    <scope>NUCLEOTIDE SEQUENCE [LARGE SCALE GENOMIC DNA]</scope>
    <source>
        <strain evidence="3">JU1422</strain>
    </source>
</reference>
<feature type="region of interest" description="Disordered" evidence="1">
    <location>
        <begin position="57"/>
        <end position="109"/>
    </location>
</feature>
<organism evidence="2 3">
    <name type="scientific">Caenorhabditis nigoni</name>
    <dbReference type="NCBI Taxonomy" id="1611254"/>
    <lineage>
        <taxon>Eukaryota</taxon>
        <taxon>Metazoa</taxon>
        <taxon>Ecdysozoa</taxon>
        <taxon>Nematoda</taxon>
        <taxon>Chromadorea</taxon>
        <taxon>Rhabditida</taxon>
        <taxon>Rhabditina</taxon>
        <taxon>Rhabditomorpha</taxon>
        <taxon>Rhabditoidea</taxon>
        <taxon>Rhabditidae</taxon>
        <taxon>Peloderinae</taxon>
        <taxon>Caenorhabditis</taxon>
    </lineage>
</organism>
<gene>
    <name evidence="2" type="primary">Cnig_chr_I.g2159</name>
    <name evidence="2" type="ORF">B9Z55_002159</name>
</gene>
<evidence type="ECO:0000256" key="1">
    <source>
        <dbReference type="SAM" id="MobiDB-lite"/>
    </source>
</evidence>
<dbReference type="Proteomes" id="UP000230233">
    <property type="component" value="Chromosome I"/>
</dbReference>